<feature type="region of interest" description="Disordered" evidence="1">
    <location>
        <begin position="203"/>
        <end position="419"/>
    </location>
</feature>
<keyword evidence="3" id="KW-1185">Reference proteome</keyword>
<dbReference type="PANTHER" id="PTHR31065">
    <property type="entry name" value="PLATZ TRANSCRIPTION FACTOR FAMILY PROTEIN"/>
    <property type="match status" value="1"/>
</dbReference>
<gene>
    <name evidence="2" type="ORF">MICPUCDRAFT_59161</name>
</gene>
<dbReference type="OrthoDB" id="1908108at2759"/>
<dbReference type="eggNOG" id="ENOG502R0ZN">
    <property type="taxonomic scope" value="Eukaryota"/>
</dbReference>
<feature type="compositionally biased region" description="Low complexity" evidence="1">
    <location>
        <begin position="287"/>
        <end position="296"/>
    </location>
</feature>
<dbReference type="InterPro" id="IPR006734">
    <property type="entry name" value="PLATZ"/>
</dbReference>
<dbReference type="Proteomes" id="UP000001876">
    <property type="component" value="Unassembled WGS sequence"/>
</dbReference>
<reference evidence="2 3" key="1">
    <citation type="journal article" date="2009" name="Science">
        <title>Green evolution and dynamic adaptations revealed by genomes of the marine picoeukaryotes Micromonas.</title>
        <authorList>
            <person name="Worden A.Z."/>
            <person name="Lee J.H."/>
            <person name="Mock T."/>
            <person name="Rouze P."/>
            <person name="Simmons M.P."/>
            <person name="Aerts A.L."/>
            <person name="Allen A.E."/>
            <person name="Cuvelier M.L."/>
            <person name="Derelle E."/>
            <person name="Everett M.V."/>
            <person name="Foulon E."/>
            <person name="Grimwood J."/>
            <person name="Gundlach H."/>
            <person name="Henrissat B."/>
            <person name="Napoli C."/>
            <person name="McDonald S.M."/>
            <person name="Parker M.S."/>
            <person name="Rombauts S."/>
            <person name="Salamov A."/>
            <person name="Von Dassow P."/>
            <person name="Badger J.H."/>
            <person name="Coutinho P.M."/>
            <person name="Demir E."/>
            <person name="Dubchak I."/>
            <person name="Gentemann C."/>
            <person name="Eikrem W."/>
            <person name="Gready J.E."/>
            <person name="John U."/>
            <person name="Lanier W."/>
            <person name="Lindquist E.A."/>
            <person name="Lucas S."/>
            <person name="Mayer K.F."/>
            <person name="Moreau H."/>
            <person name="Not F."/>
            <person name="Otillar R."/>
            <person name="Panaud O."/>
            <person name="Pangilinan J."/>
            <person name="Paulsen I."/>
            <person name="Piegu B."/>
            <person name="Poliakov A."/>
            <person name="Robbens S."/>
            <person name="Schmutz J."/>
            <person name="Toulza E."/>
            <person name="Wyss T."/>
            <person name="Zelensky A."/>
            <person name="Zhou K."/>
            <person name="Armbrust E.V."/>
            <person name="Bhattacharya D."/>
            <person name="Goodenough U.W."/>
            <person name="Van de Peer Y."/>
            <person name="Grigoriev I.V."/>
        </authorList>
    </citation>
    <scope>NUCLEOTIDE SEQUENCE [LARGE SCALE GENOMIC DNA]</scope>
    <source>
        <strain evidence="2 3">CCMP1545</strain>
    </source>
</reference>
<dbReference type="RefSeq" id="XP_003059942.1">
    <property type="nucleotide sequence ID" value="XM_003059896.1"/>
</dbReference>
<name>C1MWL3_MICPC</name>
<dbReference type="KEGG" id="mpp:MICPUCDRAFT_59161"/>
<dbReference type="GeneID" id="9685381"/>
<feature type="compositionally biased region" description="Basic and acidic residues" evidence="1">
    <location>
        <begin position="235"/>
        <end position="246"/>
    </location>
</feature>
<feature type="compositionally biased region" description="Basic and acidic residues" evidence="1">
    <location>
        <begin position="133"/>
        <end position="150"/>
    </location>
</feature>
<dbReference type="OMA" id="CANHHAS"/>
<proteinExistence type="predicted"/>
<dbReference type="EMBL" id="GG663741">
    <property type="protein sequence ID" value="EEH55894.1"/>
    <property type="molecule type" value="Genomic_DNA"/>
</dbReference>
<protein>
    <submittedName>
        <fullName evidence="2">Platz-like transcription factor</fullName>
    </submittedName>
</protein>
<feature type="compositionally biased region" description="Low complexity" evidence="1">
    <location>
        <begin position="376"/>
        <end position="400"/>
    </location>
</feature>
<feature type="compositionally biased region" description="Basic and acidic residues" evidence="1">
    <location>
        <begin position="259"/>
        <end position="272"/>
    </location>
</feature>
<feature type="compositionally biased region" description="Low complexity" evidence="1">
    <location>
        <begin position="319"/>
        <end position="347"/>
    </location>
</feature>
<dbReference type="Pfam" id="PF04640">
    <property type="entry name" value="PLATZ"/>
    <property type="match status" value="1"/>
</dbReference>
<sequence length="447" mass="45297">MKNGKVALPADLAWVQDLVASAFFEPCANHHASAGKGELANLFCASTSKTYCASCAGGRDVVQRNEKTRSLTSSSLLSLLSLRPPQVRRSSYHNVVRVQDVCALMDVSAIQTYVINSARVVFLRRVLYTGKGKDGEEKKASSKPGKEPKSKARHSACAHCNRLLQTENCDFCSIACKVRAGADMRASPASEAAARLAALNVPKAEGRGGGGGDAASKAKRGKEGEPGAGGGTAAAKREKKEKEGDAAARNAATAGLAGVKKEGSKGKRKADADADAGGEGTSPRTPASAKRPGAAAADEKKAGSSSRSRGKSSSGGGSTKASRAATTTTTTTTTTATTTTTLTTTPAKRGRDASGQTPSKSEHRAGTGPNTPTAVGDAGARPRGADAPRTASAGAANAAGKKSKSVFAAAKEEDGSERGSAAAAAAAAALFVSSKRRKPSKPKRAAL</sequence>
<accession>C1MWL3</accession>
<dbReference type="STRING" id="564608.C1MWL3"/>
<evidence type="ECO:0000313" key="2">
    <source>
        <dbReference type="EMBL" id="EEH55894.1"/>
    </source>
</evidence>
<feature type="compositionally biased region" description="Low complexity" evidence="1">
    <location>
        <begin position="247"/>
        <end position="258"/>
    </location>
</feature>
<dbReference type="PANTHER" id="PTHR31065:SF1">
    <property type="entry name" value="OS09G0116050 PROTEIN"/>
    <property type="match status" value="1"/>
</dbReference>
<feature type="region of interest" description="Disordered" evidence="1">
    <location>
        <begin position="133"/>
        <end position="152"/>
    </location>
</feature>
<dbReference type="AlphaFoldDB" id="C1MWL3"/>
<evidence type="ECO:0000256" key="1">
    <source>
        <dbReference type="SAM" id="MobiDB-lite"/>
    </source>
</evidence>
<organism evidence="3">
    <name type="scientific">Micromonas pusilla (strain CCMP1545)</name>
    <name type="common">Picoplanktonic green alga</name>
    <dbReference type="NCBI Taxonomy" id="564608"/>
    <lineage>
        <taxon>Eukaryota</taxon>
        <taxon>Viridiplantae</taxon>
        <taxon>Chlorophyta</taxon>
        <taxon>Mamiellophyceae</taxon>
        <taxon>Mamiellales</taxon>
        <taxon>Mamiellaceae</taxon>
        <taxon>Micromonas</taxon>
    </lineage>
</organism>
<evidence type="ECO:0000313" key="3">
    <source>
        <dbReference type="Proteomes" id="UP000001876"/>
    </source>
</evidence>